<dbReference type="PANTHER" id="PTHR43130:SF11">
    <property type="entry name" value="TRANSCRIPTIONAL REGULATORY PROTEIN"/>
    <property type="match status" value="1"/>
</dbReference>
<protein>
    <submittedName>
        <fullName evidence="2">Helix-turn-helix domain-containing protein</fullName>
    </submittedName>
</protein>
<dbReference type="OrthoDB" id="9803764at2"/>
<keyword evidence="3" id="KW-1185">Reference proteome</keyword>
<gene>
    <name evidence="2" type="ORF">D0Y96_03230</name>
</gene>
<sequence length="321" mass="35188">MRIVVLALDGVFDTGLTVALDAFSTASALSARLFGGTPRFDLTVAGVRRRVRTAQGLTVPVKPVTPGLRPDWVIVPALRATTPAALLPALSRPDVREAISQLLKWTAKGAQIGASCIGTFLLAEAGLLDQQEATTTWSLAPFFRQRYPHVRLDESRMLVPFDRGVTAGAAMGHLDLALWLIRQASPELAGTVSRYLLADIRSSQAPYIIPNHLAQADPLILRFERWSREHLREGFSLQQAARALATSARTLQRRCDAVLGKSPLAYFQDLRVEHAQSLLRRSGHNIEAIAAEVGYADGATLRTLLRQRLGRGVREIRAELH</sequence>
<dbReference type="SMART" id="SM00342">
    <property type="entry name" value="HTH_ARAC"/>
    <property type="match status" value="1"/>
</dbReference>
<dbReference type="GO" id="GO:0003700">
    <property type="term" value="F:DNA-binding transcription factor activity"/>
    <property type="evidence" value="ECO:0007669"/>
    <property type="project" value="InterPro"/>
</dbReference>
<dbReference type="InterPro" id="IPR052158">
    <property type="entry name" value="INH-QAR"/>
</dbReference>
<evidence type="ECO:0000259" key="1">
    <source>
        <dbReference type="PROSITE" id="PS01124"/>
    </source>
</evidence>
<dbReference type="SUPFAM" id="SSF52317">
    <property type="entry name" value="Class I glutamine amidotransferase-like"/>
    <property type="match status" value="1"/>
</dbReference>
<dbReference type="Pfam" id="PF12833">
    <property type="entry name" value="HTH_18"/>
    <property type="match status" value="1"/>
</dbReference>
<dbReference type="PROSITE" id="PS01124">
    <property type="entry name" value="HTH_ARAC_FAMILY_2"/>
    <property type="match status" value="1"/>
</dbReference>
<dbReference type="Proteomes" id="UP000264702">
    <property type="component" value="Unassembled WGS sequence"/>
</dbReference>
<dbReference type="RefSeq" id="WP_117297869.1">
    <property type="nucleotide sequence ID" value="NZ_QVQT02000001.1"/>
</dbReference>
<dbReference type="InterPro" id="IPR029062">
    <property type="entry name" value="Class_I_gatase-like"/>
</dbReference>
<dbReference type="InterPro" id="IPR018060">
    <property type="entry name" value="HTH_AraC"/>
</dbReference>
<dbReference type="GO" id="GO:0043565">
    <property type="term" value="F:sequence-specific DNA binding"/>
    <property type="evidence" value="ECO:0007669"/>
    <property type="project" value="InterPro"/>
</dbReference>
<feature type="domain" description="HTH araC/xylS-type" evidence="1">
    <location>
        <begin position="221"/>
        <end position="319"/>
    </location>
</feature>
<comment type="caution">
    <text evidence="2">The sequence shown here is derived from an EMBL/GenBank/DDBJ whole genome shotgun (WGS) entry which is preliminary data.</text>
</comment>
<proteinExistence type="predicted"/>
<accession>A0A372IUI2</accession>
<evidence type="ECO:0000313" key="3">
    <source>
        <dbReference type="Proteomes" id="UP000264702"/>
    </source>
</evidence>
<organism evidence="2 3">
    <name type="scientific">Paracidobacterium acidisoli</name>
    <dbReference type="NCBI Taxonomy" id="2303751"/>
    <lineage>
        <taxon>Bacteria</taxon>
        <taxon>Pseudomonadati</taxon>
        <taxon>Acidobacteriota</taxon>
        <taxon>Terriglobia</taxon>
        <taxon>Terriglobales</taxon>
        <taxon>Acidobacteriaceae</taxon>
        <taxon>Paracidobacterium</taxon>
    </lineage>
</organism>
<dbReference type="PANTHER" id="PTHR43130">
    <property type="entry name" value="ARAC-FAMILY TRANSCRIPTIONAL REGULATOR"/>
    <property type="match status" value="1"/>
</dbReference>
<dbReference type="EMBL" id="QVQT01000001">
    <property type="protein sequence ID" value="RFU18574.1"/>
    <property type="molecule type" value="Genomic_DNA"/>
</dbReference>
<evidence type="ECO:0000313" key="2">
    <source>
        <dbReference type="EMBL" id="RFU18574.1"/>
    </source>
</evidence>
<dbReference type="Gene3D" id="1.10.10.60">
    <property type="entry name" value="Homeodomain-like"/>
    <property type="match status" value="1"/>
</dbReference>
<dbReference type="Gene3D" id="3.40.50.880">
    <property type="match status" value="1"/>
</dbReference>
<reference evidence="2 3" key="1">
    <citation type="submission" date="2018-08" db="EMBL/GenBank/DDBJ databases">
        <title>Acidipila sp. 4G-K13, an acidobacterium isolated from forest soil.</title>
        <authorList>
            <person name="Gao Z.-H."/>
            <person name="Qiu L.-H."/>
        </authorList>
    </citation>
    <scope>NUCLEOTIDE SEQUENCE [LARGE SCALE GENOMIC DNA]</scope>
    <source>
        <strain evidence="2 3">4G-K13</strain>
    </source>
</reference>
<name>A0A372IUI2_9BACT</name>
<dbReference type="AlphaFoldDB" id="A0A372IUI2"/>